<protein>
    <submittedName>
        <fullName evidence="11">Voltage-gated Ion Channel (VIC) Superfamily</fullName>
    </submittedName>
</protein>
<evidence type="ECO:0000256" key="3">
    <source>
        <dbReference type="ARBA" id="ARBA00022692"/>
    </source>
</evidence>
<keyword evidence="8" id="KW-0407">Ion channel</keyword>
<dbReference type="Proteomes" id="UP000243217">
    <property type="component" value="Unassembled WGS sequence"/>
</dbReference>
<feature type="transmembrane region" description="Helical" evidence="9">
    <location>
        <begin position="241"/>
        <end position="259"/>
    </location>
</feature>
<evidence type="ECO:0000256" key="8">
    <source>
        <dbReference type="ARBA" id="ARBA00023303"/>
    </source>
</evidence>
<feature type="transmembrane region" description="Helical" evidence="9">
    <location>
        <begin position="197"/>
        <end position="221"/>
    </location>
</feature>
<feature type="transmembrane region" description="Helical" evidence="9">
    <location>
        <begin position="157"/>
        <end position="176"/>
    </location>
</feature>
<dbReference type="AlphaFoldDB" id="A0A1V9Y6K3"/>
<dbReference type="CDD" id="cd00038">
    <property type="entry name" value="CAP_ED"/>
    <property type="match status" value="1"/>
</dbReference>
<dbReference type="InterPro" id="IPR000595">
    <property type="entry name" value="cNMP-bd_dom"/>
</dbReference>
<evidence type="ECO:0000256" key="7">
    <source>
        <dbReference type="ARBA" id="ARBA00023286"/>
    </source>
</evidence>
<accession>A0A1V9Y6K3</accession>
<dbReference type="PROSITE" id="PS00888">
    <property type="entry name" value="CNMP_BINDING_1"/>
    <property type="match status" value="1"/>
</dbReference>
<dbReference type="Gene3D" id="1.10.287.630">
    <property type="entry name" value="Helix hairpin bin"/>
    <property type="match status" value="1"/>
</dbReference>
<dbReference type="GO" id="GO:0016020">
    <property type="term" value="C:membrane"/>
    <property type="evidence" value="ECO:0007669"/>
    <property type="project" value="UniProtKB-SubCell"/>
</dbReference>
<sequence>MVRRKQSMVNYAERHERVLAQYTIRARVPTQEQTIIQGSRAFLFLPTDRAYKLWQLVVVVTTYYQVIGVPYALAFLPQLRPTQDYGLLASTLIYSLDIIVHFNTAIKMQDTLITNRWTIAQVYLSTSFIVDFIAAMPVDLLLFIVNYHESNWHYFSILKVARFPHLVRISTIGNLVDFLRLRPERKRWFLYSRYAHLIRLLLCLVMLAVIIHILACIWYGFVADENWVEDMFATNTTVIDIYLLSYYYTLTAVMGQTISMQSNKEYVFSTVVIVIGSLLIAVVYGNVAVLISNFYEDQNSFKHKMESLFSSMNLMRLPKELQKRIVLYYQIMYERHGTLNGHPQAFTKELSSNLSTEVELFLRMNMITRTPLFHECTSKVVQELIMRLKFQVYLPQDCIVVRGEVGHDMYFIASGYCEVRNAAIPKAGSSSSFIDEPPEAILTQGDYFGELALLFDCKRMATIVAKSFTELCVLSRKVYIAVMDKYPEDRAVIEQTIRSKYNGQVLQDAIAQHAKNKHLVYEHDAAVINCLNKLNERLLQVEDGMAELGSRLASLVAARKKS</sequence>
<dbReference type="PANTHER" id="PTHR45638">
    <property type="entry name" value="CYCLIC NUCLEOTIDE-GATED CATION CHANNEL SUBUNIT A"/>
    <property type="match status" value="1"/>
</dbReference>
<dbReference type="Gene3D" id="2.60.120.10">
    <property type="entry name" value="Jelly Rolls"/>
    <property type="match status" value="1"/>
</dbReference>
<keyword evidence="2" id="KW-0813">Transport</keyword>
<dbReference type="SUPFAM" id="SSF81324">
    <property type="entry name" value="Voltage-gated potassium channels"/>
    <property type="match status" value="1"/>
</dbReference>
<feature type="transmembrane region" description="Helical" evidence="9">
    <location>
        <begin position="266"/>
        <end position="295"/>
    </location>
</feature>
<dbReference type="OrthoDB" id="421226at2759"/>
<keyword evidence="3 9" id="KW-0812">Transmembrane</keyword>
<dbReference type="Pfam" id="PF00027">
    <property type="entry name" value="cNMP_binding"/>
    <property type="match status" value="1"/>
</dbReference>
<keyword evidence="6 9" id="KW-0472">Membrane</keyword>
<dbReference type="PANTHER" id="PTHR45638:SF11">
    <property type="entry name" value="CYCLIC NUCLEOTIDE-GATED CATION CHANNEL SUBUNIT A"/>
    <property type="match status" value="1"/>
</dbReference>
<keyword evidence="4 9" id="KW-1133">Transmembrane helix</keyword>
<dbReference type="SUPFAM" id="SSF51206">
    <property type="entry name" value="cAMP-binding domain-like"/>
    <property type="match status" value="1"/>
</dbReference>
<dbReference type="InterPro" id="IPR050866">
    <property type="entry name" value="CNG_cation_channel"/>
</dbReference>
<organism evidence="11 12">
    <name type="scientific">Thraustotheca clavata</name>
    <dbReference type="NCBI Taxonomy" id="74557"/>
    <lineage>
        <taxon>Eukaryota</taxon>
        <taxon>Sar</taxon>
        <taxon>Stramenopiles</taxon>
        <taxon>Oomycota</taxon>
        <taxon>Saprolegniomycetes</taxon>
        <taxon>Saprolegniales</taxon>
        <taxon>Achlyaceae</taxon>
        <taxon>Thraustotheca</taxon>
    </lineage>
</organism>
<feature type="domain" description="Cyclic nucleotide-binding" evidence="10">
    <location>
        <begin position="372"/>
        <end position="483"/>
    </location>
</feature>
<comment type="caution">
    <text evidence="11">The sequence shown here is derived from an EMBL/GenBank/DDBJ whole genome shotgun (WGS) entry which is preliminary data.</text>
</comment>
<dbReference type="Gene3D" id="1.10.287.70">
    <property type="match status" value="1"/>
</dbReference>
<keyword evidence="7" id="KW-1071">Ligand-gated ion channel</keyword>
<dbReference type="EMBL" id="JNBS01005032">
    <property type="protein sequence ID" value="OQR81339.1"/>
    <property type="molecule type" value="Genomic_DNA"/>
</dbReference>
<proteinExistence type="predicted"/>
<dbReference type="GO" id="GO:0044877">
    <property type="term" value="F:protein-containing complex binding"/>
    <property type="evidence" value="ECO:0007669"/>
    <property type="project" value="TreeGrafter"/>
</dbReference>
<evidence type="ECO:0000256" key="5">
    <source>
        <dbReference type="ARBA" id="ARBA00023065"/>
    </source>
</evidence>
<dbReference type="InterPro" id="IPR018488">
    <property type="entry name" value="cNMP-bd_CS"/>
</dbReference>
<feature type="transmembrane region" description="Helical" evidence="9">
    <location>
        <begin position="53"/>
        <end position="73"/>
    </location>
</feature>
<evidence type="ECO:0000313" key="11">
    <source>
        <dbReference type="EMBL" id="OQR81339.1"/>
    </source>
</evidence>
<dbReference type="InterPro" id="IPR014710">
    <property type="entry name" value="RmlC-like_jellyroll"/>
</dbReference>
<evidence type="ECO:0000256" key="9">
    <source>
        <dbReference type="SAM" id="Phobius"/>
    </source>
</evidence>
<feature type="transmembrane region" description="Helical" evidence="9">
    <location>
        <begin position="85"/>
        <end position="102"/>
    </location>
</feature>
<comment type="subcellular location">
    <subcellularLocation>
        <location evidence="1">Membrane</location>
        <topology evidence="1">Multi-pass membrane protein</topology>
    </subcellularLocation>
</comment>
<evidence type="ECO:0000256" key="2">
    <source>
        <dbReference type="ARBA" id="ARBA00022448"/>
    </source>
</evidence>
<evidence type="ECO:0000256" key="1">
    <source>
        <dbReference type="ARBA" id="ARBA00004141"/>
    </source>
</evidence>
<evidence type="ECO:0000259" key="10">
    <source>
        <dbReference type="PROSITE" id="PS50042"/>
    </source>
</evidence>
<keyword evidence="5" id="KW-0406">Ion transport</keyword>
<name>A0A1V9Y6K3_9STRA</name>
<gene>
    <name evidence="11" type="ORF">THRCLA_23398</name>
</gene>
<evidence type="ECO:0000313" key="12">
    <source>
        <dbReference type="Proteomes" id="UP000243217"/>
    </source>
</evidence>
<dbReference type="GO" id="GO:0005221">
    <property type="term" value="F:intracellularly cyclic nucleotide-activated monoatomic cation channel activity"/>
    <property type="evidence" value="ECO:0007669"/>
    <property type="project" value="InterPro"/>
</dbReference>
<keyword evidence="12" id="KW-1185">Reference proteome</keyword>
<dbReference type="PROSITE" id="PS50042">
    <property type="entry name" value="CNMP_BINDING_3"/>
    <property type="match status" value="1"/>
</dbReference>
<evidence type="ECO:0000256" key="4">
    <source>
        <dbReference type="ARBA" id="ARBA00022989"/>
    </source>
</evidence>
<dbReference type="InterPro" id="IPR018490">
    <property type="entry name" value="cNMP-bd_dom_sf"/>
</dbReference>
<dbReference type="SMART" id="SM00100">
    <property type="entry name" value="cNMP"/>
    <property type="match status" value="1"/>
</dbReference>
<reference evidence="11 12" key="1">
    <citation type="journal article" date="2014" name="Genome Biol. Evol.">
        <title>The secreted proteins of Achlya hypogyna and Thraustotheca clavata identify the ancestral oomycete secretome and reveal gene acquisitions by horizontal gene transfer.</title>
        <authorList>
            <person name="Misner I."/>
            <person name="Blouin N."/>
            <person name="Leonard G."/>
            <person name="Richards T.A."/>
            <person name="Lane C.E."/>
        </authorList>
    </citation>
    <scope>NUCLEOTIDE SEQUENCE [LARGE SCALE GENOMIC DNA]</scope>
    <source>
        <strain evidence="11 12">ATCC 34112</strain>
    </source>
</reference>
<feature type="transmembrane region" description="Helical" evidence="9">
    <location>
        <begin position="122"/>
        <end position="145"/>
    </location>
</feature>
<evidence type="ECO:0000256" key="6">
    <source>
        <dbReference type="ARBA" id="ARBA00023136"/>
    </source>
</evidence>